<feature type="transmembrane region" description="Helical" evidence="1">
    <location>
        <begin position="20"/>
        <end position="44"/>
    </location>
</feature>
<sequence length="157" mass="16547">MAERTDELWEQDDDAPLRWYAVTLFVLVVVAGFAVGLWCLAGWVQGCTNKKLGSAVARDSPRGALCHSAHGAAVLVIPAGWLLGLGLACVALLRWGGGVLRAVLCGALLLTPVALPAAAYGGLRLSSTSCSDDELDAYRAWSDQGGRGTPPYDCRTF</sequence>
<name>A0A6G6WHD3_9ACTN</name>
<dbReference type="RefSeq" id="WP_165236581.1">
    <property type="nucleotide sequence ID" value="NZ_CP049257.1"/>
</dbReference>
<organism evidence="2 3">
    <name type="scientific">Nocardioides anomalus</name>
    <dbReference type="NCBI Taxonomy" id="2712223"/>
    <lineage>
        <taxon>Bacteria</taxon>
        <taxon>Bacillati</taxon>
        <taxon>Actinomycetota</taxon>
        <taxon>Actinomycetes</taxon>
        <taxon>Propionibacteriales</taxon>
        <taxon>Nocardioidaceae</taxon>
        <taxon>Nocardioides</taxon>
    </lineage>
</organism>
<protein>
    <submittedName>
        <fullName evidence="2">Uncharacterized protein</fullName>
    </submittedName>
</protein>
<reference evidence="2 3" key="1">
    <citation type="submission" date="2020-02" db="EMBL/GenBank/DDBJ databases">
        <title>Full genome sequence of Nocardioides sp. R-3366.</title>
        <authorList>
            <person name="Im W.-T."/>
        </authorList>
    </citation>
    <scope>NUCLEOTIDE SEQUENCE [LARGE SCALE GENOMIC DNA]</scope>
    <source>
        <strain evidence="2 3">R-3366</strain>
    </source>
</reference>
<keyword evidence="1" id="KW-0812">Transmembrane</keyword>
<keyword evidence="1" id="KW-0472">Membrane</keyword>
<keyword evidence="1" id="KW-1133">Transmembrane helix</keyword>
<evidence type="ECO:0000256" key="1">
    <source>
        <dbReference type="SAM" id="Phobius"/>
    </source>
</evidence>
<evidence type="ECO:0000313" key="2">
    <source>
        <dbReference type="EMBL" id="QIG44738.1"/>
    </source>
</evidence>
<dbReference type="KEGG" id="nano:G5V58_19870"/>
<feature type="transmembrane region" description="Helical" evidence="1">
    <location>
        <begin position="65"/>
        <end position="93"/>
    </location>
</feature>
<gene>
    <name evidence="2" type="ORF">G5V58_19870</name>
</gene>
<dbReference type="AlphaFoldDB" id="A0A6G6WHD3"/>
<evidence type="ECO:0000313" key="3">
    <source>
        <dbReference type="Proteomes" id="UP000502996"/>
    </source>
</evidence>
<proteinExistence type="predicted"/>
<dbReference type="EMBL" id="CP049257">
    <property type="protein sequence ID" value="QIG44738.1"/>
    <property type="molecule type" value="Genomic_DNA"/>
</dbReference>
<feature type="transmembrane region" description="Helical" evidence="1">
    <location>
        <begin position="99"/>
        <end position="119"/>
    </location>
</feature>
<accession>A0A6G6WHD3</accession>
<dbReference type="Proteomes" id="UP000502996">
    <property type="component" value="Chromosome"/>
</dbReference>
<keyword evidence="3" id="KW-1185">Reference proteome</keyword>